<accession>A0A381ZIU6</accession>
<feature type="non-terminal residue" evidence="1">
    <location>
        <position position="28"/>
    </location>
</feature>
<gene>
    <name evidence="1" type="ORF">METZ01_LOCUS142040</name>
</gene>
<dbReference type="EMBL" id="UINC01021507">
    <property type="protein sequence ID" value="SVA89186.1"/>
    <property type="molecule type" value="Genomic_DNA"/>
</dbReference>
<sequence length="28" mass="3318">KRCIILENQQKLVLSILNNYTTKLKTQN</sequence>
<reference evidence="1" key="1">
    <citation type="submission" date="2018-05" db="EMBL/GenBank/DDBJ databases">
        <authorList>
            <person name="Lanie J.A."/>
            <person name="Ng W.-L."/>
            <person name="Kazmierczak K.M."/>
            <person name="Andrzejewski T.M."/>
            <person name="Davidsen T.M."/>
            <person name="Wayne K.J."/>
            <person name="Tettelin H."/>
            <person name="Glass J.I."/>
            <person name="Rusch D."/>
            <person name="Podicherti R."/>
            <person name="Tsui H.-C.T."/>
            <person name="Winkler M.E."/>
        </authorList>
    </citation>
    <scope>NUCLEOTIDE SEQUENCE</scope>
</reference>
<feature type="non-terminal residue" evidence="1">
    <location>
        <position position="1"/>
    </location>
</feature>
<evidence type="ECO:0000313" key="1">
    <source>
        <dbReference type="EMBL" id="SVA89186.1"/>
    </source>
</evidence>
<name>A0A381ZIU6_9ZZZZ</name>
<dbReference type="AlphaFoldDB" id="A0A381ZIU6"/>
<proteinExistence type="predicted"/>
<protein>
    <submittedName>
        <fullName evidence="1">Uncharacterized protein</fullName>
    </submittedName>
</protein>
<organism evidence="1">
    <name type="scientific">marine metagenome</name>
    <dbReference type="NCBI Taxonomy" id="408172"/>
    <lineage>
        <taxon>unclassified sequences</taxon>
        <taxon>metagenomes</taxon>
        <taxon>ecological metagenomes</taxon>
    </lineage>
</organism>